<feature type="domain" description="ChlI/MoxR AAA lid" evidence="2">
    <location>
        <begin position="236"/>
        <end position="306"/>
    </location>
</feature>
<feature type="domain" description="ATPase AAA-3" evidence="1">
    <location>
        <begin position="42"/>
        <end position="172"/>
    </location>
</feature>
<dbReference type="InterPro" id="IPR041628">
    <property type="entry name" value="ChlI/MoxR_AAA_lid"/>
</dbReference>
<dbReference type="CDD" id="cd00009">
    <property type="entry name" value="AAA"/>
    <property type="match status" value="1"/>
</dbReference>
<evidence type="ECO:0000259" key="2">
    <source>
        <dbReference type="Pfam" id="PF17863"/>
    </source>
</evidence>
<dbReference type="InterPro" id="IPR050764">
    <property type="entry name" value="CbbQ/NirQ/NorQ/GpvN"/>
</dbReference>
<dbReference type="InterPro" id="IPR027417">
    <property type="entry name" value="P-loop_NTPase"/>
</dbReference>
<dbReference type="SUPFAM" id="SSF52540">
    <property type="entry name" value="P-loop containing nucleoside triphosphate hydrolases"/>
    <property type="match status" value="1"/>
</dbReference>
<evidence type="ECO:0000313" key="4">
    <source>
        <dbReference type="Proteomes" id="UP000831787"/>
    </source>
</evidence>
<dbReference type="PIRSF" id="PIRSF002849">
    <property type="entry name" value="AAA_ATPase_chaperone_MoxR_prd"/>
    <property type="match status" value="1"/>
</dbReference>
<sequence length="321" mass="35960">MTQQTFLYQPRIADVLKNINQVMIGKEEAALLSVVALLAKGHVLLEDVPGVGKTMLVRTLAKSLDCEFKRIQFTPDLLPSDVTGVSIYNPKKLEFEFRPGPILGNIVLADEINRTSPKTQSALLEGMEETSITVDGEGIPLSDPFFVMATQNPIEYEGTYPLPEAQLDRFLLKLKMGYPSPKQEMEMLARTSEGHPINEIRAVMTKDELIGIQKEVDKVYVDQTVNRYIVEIVKGTREHKGVYLGVSPRGSISLMKAAKAYAFIHDRDYVVPDDVKYLAPYVLSHRMILTSEARFEGATEEFIIEELLSRTTVPVSRNIGK</sequence>
<dbReference type="InterPro" id="IPR011703">
    <property type="entry name" value="ATPase_AAA-3"/>
</dbReference>
<keyword evidence="4" id="KW-1185">Reference proteome</keyword>
<evidence type="ECO:0000313" key="3">
    <source>
        <dbReference type="EMBL" id="UOQ44102.1"/>
    </source>
</evidence>
<dbReference type="EMBL" id="CP095073">
    <property type="protein sequence ID" value="UOQ44102.1"/>
    <property type="molecule type" value="Genomic_DNA"/>
</dbReference>
<protein>
    <submittedName>
        <fullName evidence="3">MoxR family ATPase</fullName>
    </submittedName>
</protein>
<dbReference type="Gene3D" id="3.40.50.300">
    <property type="entry name" value="P-loop containing nucleotide triphosphate hydrolases"/>
    <property type="match status" value="1"/>
</dbReference>
<accession>A0ABY4EKN6</accession>
<evidence type="ECO:0000259" key="1">
    <source>
        <dbReference type="Pfam" id="PF07726"/>
    </source>
</evidence>
<dbReference type="PANTHER" id="PTHR42759">
    <property type="entry name" value="MOXR FAMILY PROTEIN"/>
    <property type="match status" value="1"/>
</dbReference>
<dbReference type="Pfam" id="PF17863">
    <property type="entry name" value="AAA_lid_2"/>
    <property type="match status" value="1"/>
</dbReference>
<dbReference type="RefSeq" id="WP_244709787.1">
    <property type="nucleotide sequence ID" value="NZ_CP095073.1"/>
</dbReference>
<name>A0ABY4EKN6_9BACI</name>
<organism evidence="3 4">
    <name type="scientific">Halobacillus salinarum</name>
    <dbReference type="NCBI Taxonomy" id="2932257"/>
    <lineage>
        <taxon>Bacteria</taxon>
        <taxon>Bacillati</taxon>
        <taxon>Bacillota</taxon>
        <taxon>Bacilli</taxon>
        <taxon>Bacillales</taxon>
        <taxon>Bacillaceae</taxon>
        <taxon>Halobacillus</taxon>
    </lineage>
</organism>
<gene>
    <name evidence="3" type="ORF">MUN89_19935</name>
</gene>
<dbReference type="Gene3D" id="1.10.8.80">
    <property type="entry name" value="Magnesium chelatase subunit I, C-Terminal domain"/>
    <property type="match status" value="1"/>
</dbReference>
<proteinExistence type="predicted"/>
<reference evidence="3 4" key="1">
    <citation type="submission" date="2022-04" db="EMBL/GenBank/DDBJ databases">
        <title>Halobacillus sp. isolated from saltern.</title>
        <authorList>
            <person name="Won M."/>
            <person name="Lee C.-M."/>
            <person name="Woen H.-Y."/>
            <person name="Kwon S.-W."/>
        </authorList>
    </citation>
    <scope>NUCLEOTIDE SEQUENCE [LARGE SCALE GENOMIC DNA]</scope>
    <source>
        <strain evidence="3 4">SSBR10-3</strain>
    </source>
</reference>
<dbReference type="Pfam" id="PF07726">
    <property type="entry name" value="AAA_3"/>
    <property type="match status" value="1"/>
</dbReference>
<dbReference type="PANTHER" id="PTHR42759:SF5">
    <property type="entry name" value="METHANOL DEHYDROGENASE REGULATOR"/>
    <property type="match status" value="1"/>
</dbReference>
<dbReference type="Proteomes" id="UP000831787">
    <property type="component" value="Chromosome"/>
</dbReference>